<evidence type="ECO:0000313" key="2">
    <source>
        <dbReference type="Proteomes" id="UP000008561"/>
    </source>
</evidence>
<dbReference type="Gene3D" id="2.50.20.10">
    <property type="entry name" value="Lipoprotein localisation LolA/LolB/LppX"/>
    <property type="match status" value="1"/>
</dbReference>
<accession>A8ZW46</accession>
<reference evidence="1 2" key="1">
    <citation type="submission" date="2007-10" db="EMBL/GenBank/DDBJ databases">
        <title>Complete sequence of Desulfococcus oleovorans Hxd3.</title>
        <authorList>
            <consortium name="US DOE Joint Genome Institute"/>
            <person name="Copeland A."/>
            <person name="Lucas S."/>
            <person name="Lapidus A."/>
            <person name="Barry K."/>
            <person name="Glavina del Rio T."/>
            <person name="Dalin E."/>
            <person name="Tice H."/>
            <person name="Pitluck S."/>
            <person name="Kiss H."/>
            <person name="Brettin T."/>
            <person name="Bruce D."/>
            <person name="Detter J.C."/>
            <person name="Han C."/>
            <person name="Schmutz J."/>
            <person name="Larimer F."/>
            <person name="Land M."/>
            <person name="Hauser L."/>
            <person name="Kyrpides N."/>
            <person name="Kim E."/>
            <person name="Wawrik B."/>
            <person name="Richardson P."/>
        </authorList>
    </citation>
    <scope>NUCLEOTIDE SEQUENCE [LARGE SCALE GENOMIC DNA]</scope>
    <source>
        <strain evidence="2">DSM 6200 / JCM 39069 / Hxd3</strain>
    </source>
</reference>
<evidence type="ECO:0000313" key="1">
    <source>
        <dbReference type="EMBL" id="ABW68280.1"/>
    </source>
</evidence>
<sequence length="260" mass="29225">MRFRFLPALLLAAVLLTLGCASLLSRPDRSDPEALLLLERVAGHNRRLETFKGLGDISLATAATGPAAFRLAWMCSIPDRMRFELMAFSGNPFLSLATDGDRAYWLPHAENSTFHTFRQKHLNLKKLIGIPITTDEILLLLAGRVPIRPHDAVELVTGEAGRRELRLKNGWRGEVQRIRFSAKEALLPDEIIMFTDFGRQVSYRIVLEEIQPVNGFAVPHRMIFTADTGDTASLKIRRYWTNVTIDDAIFVLTDKAAAEK</sequence>
<dbReference type="STRING" id="96561.Dole_2476"/>
<organism evidence="1 2">
    <name type="scientific">Desulfosudis oleivorans (strain DSM 6200 / JCM 39069 / Hxd3)</name>
    <name type="common">Desulfococcus oleovorans</name>
    <dbReference type="NCBI Taxonomy" id="96561"/>
    <lineage>
        <taxon>Bacteria</taxon>
        <taxon>Pseudomonadati</taxon>
        <taxon>Thermodesulfobacteriota</taxon>
        <taxon>Desulfobacteria</taxon>
        <taxon>Desulfobacterales</taxon>
        <taxon>Desulfosudaceae</taxon>
        <taxon>Desulfosudis</taxon>
    </lineage>
</organism>
<dbReference type="EMBL" id="CP000859">
    <property type="protein sequence ID" value="ABW68280.1"/>
    <property type="molecule type" value="Genomic_DNA"/>
</dbReference>
<dbReference type="HOGENOM" id="CLU_1068449_0_0_7"/>
<proteinExistence type="predicted"/>
<dbReference type="AlphaFoldDB" id="A8ZW46"/>
<gene>
    <name evidence="1" type="ordered locus">Dole_2476</name>
</gene>
<name>A8ZW46_DESOH</name>
<protein>
    <recommendedName>
        <fullName evidence="3">Outer membrane lipoprotein-sorting protein</fullName>
    </recommendedName>
</protein>
<evidence type="ECO:0008006" key="3">
    <source>
        <dbReference type="Google" id="ProtNLM"/>
    </source>
</evidence>
<dbReference type="Proteomes" id="UP000008561">
    <property type="component" value="Chromosome"/>
</dbReference>
<dbReference type="KEGG" id="dol:Dole_2476"/>
<dbReference type="OrthoDB" id="5421145at2"/>
<dbReference type="PROSITE" id="PS51257">
    <property type="entry name" value="PROKAR_LIPOPROTEIN"/>
    <property type="match status" value="1"/>
</dbReference>
<keyword evidence="2" id="KW-1185">Reference proteome</keyword>
<dbReference type="eggNOG" id="ENOG5032T9W">
    <property type="taxonomic scope" value="Bacteria"/>
</dbReference>
<dbReference type="RefSeq" id="WP_012175892.1">
    <property type="nucleotide sequence ID" value="NC_009943.1"/>
</dbReference>